<organism evidence="3 5">
    <name type="scientific">Aneurinibacillus migulanus</name>
    <name type="common">Bacillus migulanus</name>
    <dbReference type="NCBI Taxonomy" id="47500"/>
    <lineage>
        <taxon>Bacteria</taxon>
        <taxon>Bacillati</taxon>
        <taxon>Bacillota</taxon>
        <taxon>Bacilli</taxon>
        <taxon>Bacillales</taxon>
        <taxon>Paenibacillaceae</taxon>
        <taxon>Aneurinibacillus group</taxon>
        <taxon>Aneurinibacillus</taxon>
    </lineage>
</organism>
<sequence>MGDLSIKVGKNVVMGENVTIESNVMIGDNVVIGNYVVIKKNTIIGNNVKIGDLVVLGKEPASNKKMARKPNTKLPPLEIKDGVTIGCNTVIYYGVVLHEDVLVGDISSIREDVVVGESSIIGRNVMVEPATTIGRKVTIQTGCYITANMIIEDEVFIGPCCSSANDKYMGMGNFQHKGPIIKREAKIGNNATLLPGITIGEKAIVGAGAVITRDVAPNKIVVGNPGRPLG</sequence>
<evidence type="ECO:0000256" key="2">
    <source>
        <dbReference type="ARBA" id="ARBA00022737"/>
    </source>
</evidence>
<dbReference type="Gene3D" id="2.160.10.10">
    <property type="entry name" value="Hexapeptide repeat proteins"/>
    <property type="match status" value="2"/>
</dbReference>
<accession>A0A0D1WK20</accession>
<keyword evidence="2" id="KW-0677">Repeat</keyword>
<dbReference type="STRING" id="47500.AF333_00910"/>
<dbReference type="EMBL" id="FNED01000005">
    <property type="protein sequence ID" value="SDI55952.1"/>
    <property type="molecule type" value="Genomic_DNA"/>
</dbReference>
<dbReference type="GO" id="GO:0019877">
    <property type="term" value="P:diaminopimelate biosynthetic process"/>
    <property type="evidence" value="ECO:0007669"/>
    <property type="project" value="UniProtKB-KW"/>
</dbReference>
<dbReference type="RefSeq" id="WP_043063793.1">
    <property type="nucleotide sequence ID" value="NZ_BJOA01000082.1"/>
</dbReference>
<name>A0A0D1WK20_ANEMI</name>
<dbReference type="OrthoDB" id="9782926at2"/>
<evidence type="ECO:0000313" key="3">
    <source>
        <dbReference type="EMBL" id="KON99326.1"/>
    </source>
</evidence>
<reference evidence="4 6" key="2">
    <citation type="submission" date="2016-10" db="EMBL/GenBank/DDBJ databases">
        <authorList>
            <person name="de Groot N.N."/>
        </authorList>
    </citation>
    <scope>NUCLEOTIDE SEQUENCE [LARGE SCALE GENOMIC DNA]</scope>
    <source>
        <strain evidence="4 6">DSM 2895</strain>
    </source>
</reference>
<dbReference type="InterPro" id="IPR050179">
    <property type="entry name" value="Trans_hexapeptide_repeat"/>
</dbReference>
<dbReference type="Proteomes" id="UP000037269">
    <property type="component" value="Unassembled WGS sequence"/>
</dbReference>
<keyword evidence="5" id="KW-1185">Reference proteome</keyword>
<proteinExistence type="predicted"/>
<dbReference type="Pfam" id="PF14602">
    <property type="entry name" value="Hexapep_2"/>
    <property type="match status" value="1"/>
</dbReference>
<evidence type="ECO:0000313" key="4">
    <source>
        <dbReference type="EMBL" id="SDI55952.1"/>
    </source>
</evidence>
<dbReference type="InterPro" id="IPR018357">
    <property type="entry name" value="Hexapep_transf_CS"/>
</dbReference>
<dbReference type="PANTHER" id="PTHR43300:SF4">
    <property type="entry name" value="ACYL-[ACYL-CARRIER-PROTEIN]--UDP-N-ACETYLGLUCOSAMINE O-ACYLTRANSFERASE"/>
    <property type="match status" value="1"/>
</dbReference>
<gene>
    <name evidence="3" type="ORF">AF333_00910</name>
    <name evidence="4" type="ORF">SAMN04487909_105100</name>
</gene>
<keyword evidence="3" id="KW-0012">Acyltransferase</keyword>
<reference evidence="3 5" key="1">
    <citation type="submission" date="2015-07" db="EMBL/GenBank/DDBJ databases">
        <title>Fjat-14205 dsm 2895.</title>
        <authorList>
            <person name="Liu B."/>
            <person name="Wang J."/>
            <person name="Zhu Y."/>
            <person name="Liu G."/>
            <person name="Chen Q."/>
            <person name="Chen Z."/>
            <person name="Lan J."/>
            <person name="Che J."/>
            <person name="Ge C."/>
            <person name="Shi H."/>
            <person name="Pan Z."/>
            <person name="Liu X."/>
        </authorList>
    </citation>
    <scope>NUCLEOTIDE SEQUENCE [LARGE SCALE GENOMIC DNA]</scope>
    <source>
        <strain evidence="3 5">DSM 2895</strain>
    </source>
</reference>
<dbReference type="PROSITE" id="PS00101">
    <property type="entry name" value="HEXAPEP_TRANSFERASES"/>
    <property type="match status" value="1"/>
</dbReference>
<dbReference type="InterPro" id="IPR001451">
    <property type="entry name" value="Hexapep"/>
</dbReference>
<dbReference type="SUPFAM" id="SSF51161">
    <property type="entry name" value="Trimeric LpxA-like enzymes"/>
    <property type="match status" value="1"/>
</dbReference>
<dbReference type="InterPro" id="IPR011004">
    <property type="entry name" value="Trimer_LpxA-like_sf"/>
</dbReference>
<keyword evidence="1 3" id="KW-0808">Transferase</keyword>
<evidence type="ECO:0000313" key="5">
    <source>
        <dbReference type="Proteomes" id="UP000037269"/>
    </source>
</evidence>
<evidence type="ECO:0000313" key="6">
    <source>
        <dbReference type="Proteomes" id="UP000182836"/>
    </source>
</evidence>
<dbReference type="PANTHER" id="PTHR43300">
    <property type="entry name" value="ACETYLTRANSFERASE"/>
    <property type="match status" value="1"/>
</dbReference>
<dbReference type="AlphaFoldDB" id="A0A0D1WK20"/>
<dbReference type="Proteomes" id="UP000182836">
    <property type="component" value="Unassembled WGS sequence"/>
</dbReference>
<dbReference type="EMBL" id="LGUG01000002">
    <property type="protein sequence ID" value="KON99326.1"/>
    <property type="molecule type" value="Genomic_DNA"/>
</dbReference>
<dbReference type="GO" id="GO:0009085">
    <property type="term" value="P:lysine biosynthetic process"/>
    <property type="evidence" value="ECO:0007669"/>
    <property type="project" value="UniProtKB-KW"/>
</dbReference>
<dbReference type="Pfam" id="PF00132">
    <property type="entry name" value="Hexapep"/>
    <property type="match status" value="2"/>
</dbReference>
<dbReference type="GeneID" id="42303775"/>
<dbReference type="GO" id="GO:0016746">
    <property type="term" value="F:acyltransferase activity"/>
    <property type="evidence" value="ECO:0007669"/>
    <property type="project" value="UniProtKB-KW"/>
</dbReference>
<dbReference type="PATRIC" id="fig|47500.8.peg.1177"/>
<dbReference type="CDD" id="cd03358">
    <property type="entry name" value="LbH_WxcM_N_like"/>
    <property type="match status" value="1"/>
</dbReference>
<protein>
    <submittedName>
        <fullName evidence="4">Transferase hexapeptide (Six repeat-containing protein)</fullName>
    </submittedName>
    <submittedName>
        <fullName evidence="3">UDP-3-O-(3-hydroxymyristoyl) glucosamine N-acyltransferase</fullName>
    </submittedName>
</protein>
<evidence type="ECO:0000256" key="1">
    <source>
        <dbReference type="ARBA" id="ARBA00022679"/>
    </source>
</evidence>